<keyword evidence="7 10" id="KW-0256">Endoplasmic reticulum</keyword>
<keyword evidence="6 10" id="KW-0732">Signal</keyword>
<feature type="signal peptide" evidence="10">
    <location>
        <begin position="1"/>
        <end position="16"/>
    </location>
</feature>
<reference evidence="11" key="1">
    <citation type="submission" date="2012-06" db="EMBL/GenBank/DDBJ databases">
        <title>Short 5' UTR of Entamoeba genes.</title>
        <authorList>
            <person name="Hiranuka K."/>
            <person name="Kumagai M."/>
            <person name="Wakaguri H."/>
            <person name="Suzuki Y."/>
            <person name="Sugano S."/>
            <person name="Watanabe J."/>
            <person name="Makioka A."/>
        </authorList>
    </citation>
    <scope>NUCLEOTIDE SEQUENCE</scope>
    <source>
        <strain evidence="11">HM-1:IMSS</strain>
    </source>
</reference>
<evidence type="ECO:0000256" key="9">
    <source>
        <dbReference type="ARBA" id="ARBA00023136"/>
    </source>
</evidence>
<evidence type="ECO:0000256" key="10">
    <source>
        <dbReference type="RuleBase" id="RU361143"/>
    </source>
</evidence>
<dbReference type="VEuPathDB" id="AmoebaDB:EHI5A_149260"/>
<dbReference type="VEuPathDB" id="AmoebaDB:EHI_029540"/>
<keyword evidence="5 10" id="KW-0812">Transmembrane</keyword>
<dbReference type="Pfam" id="PF04597">
    <property type="entry name" value="Ribophorin_I"/>
    <property type="match status" value="1"/>
</dbReference>
<dbReference type="GO" id="GO:0008250">
    <property type="term" value="C:oligosaccharyltransferase complex"/>
    <property type="evidence" value="ECO:0007669"/>
    <property type="project" value="UniProtKB-UniRule"/>
</dbReference>
<dbReference type="VEuPathDB" id="AmoebaDB:EHI7A_113120"/>
<dbReference type="AlphaFoldDB" id="A0A060N1G7"/>
<sequence length="423" mass="47981">MKNIGILLLFISVVLSTTNEIANVDIDITTAYPGIKMDITVTSEQPLHSYAFYLPKSYEISSLVFLNKETEKELTFTTHNETEYTQFIVEFEDTPKISLTMAYIQINNYLPVPKFISQFDSQEFDYTLLLCPLTQSKTKSCQVLLHHYDKLKVISDIKHSTIKNTTAFGPFDDLSPMEVIETTVHSNSLPHIKVNKMIHSVDLPTISSFVKVDDWFEDFTNEGAQLSSGFSRFDFQQNIGNYPNAIGFFEINLNTRASSIQYKDTSGNISTSSLLLNDDNLVLIALPRYPLLTGWKTEFMIGYSLPNKVVISKGKAIITLPSIKTAMAKEVIVRVYLPDNAKYLKVEGKNIENIEVKDCDAFLSFAGRKEVLITMKNINIMDEVQLTLYYEESVSGSINTFIVFGCYVLLFFLGFFLFIKYSA</sequence>
<comment type="pathway">
    <text evidence="3 10">Protein modification; protein glycosylation.</text>
</comment>
<evidence type="ECO:0000256" key="6">
    <source>
        <dbReference type="ARBA" id="ARBA00022729"/>
    </source>
</evidence>
<dbReference type="UniPathway" id="UPA00378"/>
<proteinExistence type="evidence at transcript level"/>
<dbReference type="GO" id="GO:0016740">
    <property type="term" value="F:transferase activity"/>
    <property type="evidence" value="ECO:0007669"/>
    <property type="project" value="UniProtKB-KW"/>
</dbReference>
<comment type="similarity">
    <text evidence="4 10">Belongs to the OST1 family.</text>
</comment>
<dbReference type="PANTHER" id="PTHR21049:SF0">
    <property type="entry name" value="DOLICHYL-DIPHOSPHOOLIGOSACCHARIDE--PROTEIN GLYCOSYLTRANSFERASE SUBUNIT 1"/>
    <property type="match status" value="1"/>
</dbReference>
<evidence type="ECO:0000256" key="1">
    <source>
        <dbReference type="ARBA" id="ARBA00002791"/>
    </source>
</evidence>
<dbReference type="PANTHER" id="PTHR21049">
    <property type="entry name" value="RIBOPHORIN I"/>
    <property type="match status" value="1"/>
</dbReference>
<dbReference type="EMBL" id="AK419101">
    <property type="protein sequence ID" value="BAN37815.1"/>
    <property type="molecule type" value="mRNA"/>
</dbReference>
<evidence type="ECO:0000256" key="5">
    <source>
        <dbReference type="ARBA" id="ARBA00022692"/>
    </source>
</evidence>
<accession>A0A060N1G7</accession>
<evidence type="ECO:0000256" key="8">
    <source>
        <dbReference type="ARBA" id="ARBA00022989"/>
    </source>
</evidence>
<evidence type="ECO:0000313" key="11">
    <source>
        <dbReference type="EMBL" id="BAN37815.1"/>
    </source>
</evidence>
<evidence type="ECO:0000256" key="3">
    <source>
        <dbReference type="ARBA" id="ARBA00004922"/>
    </source>
</evidence>
<dbReference type="VEuPathDB" id="AmoebaDB:EHI8A_122350"/>
<protein>
    <recommendedName>
        <fullName evidence="10">Dolichyl-diphosphooligosaccharide--protein glycosyltransferase subunit 1</fullName>
    </recommendedName>
</protein>
<dbReference type="VEuPathDB" id="AmoebaDB:KM1_193270"/>
<name>A0A060N1G7_ENTHI</name>
<dbReference type="InterPro" id="IPR007676">
    <property type="entry name" value="Ribophorin_I"/>
</dbReference>
<comment type="subunit">
    <text evidence="10">Component of the oligosaccharyltransferase (OST) complex.</text>
</comment>
<keyword evidence="8 10" id="KW-1133">Transmembrane helix</keyword>
<feature type="chain" id="PRO_5005102505" description="Dolichyl-diphosphooligosaccharide--protein glycosyltransferase subunit 1" evidence="10">
    <location>
        <begin position="17"/>
        <end position="423"/>
    </location>
</feature>
<feature type="transmembrane region" description="Helical" evidence="10">
    <location>
        <begin position="401"/>
        <end position="419"/>
    </location>
</feature>
<keyword evidence="11" id="KW-0808">Transferase</keyword>
<comment type="subcellular location">
    <subcellularLocation>
        <location evidence="2 10">Endoplasmic reticulum membrane</location>
        <topology evidence="2 10">Single-pass type I membrane protein</topology>
    </subcellularLocation>
</comment>
<evidence type="ECO:0000256" key="4">
    <source>
        <dbReference type="ARBA" id="ARBA00008905"/>
    </source>
</evidence>
<keyword evidence="9 10" id="KW-0472">Membrane</keyword>
<dbReference type="GO" id="GO:0018279">
    <property type="term" value="P:protein N-linked glycosylation via asparagine"/>
    <property type="evidence" value="ECO:0007669"/>
    <property type="project" value="TreeGrafter"/>
</dbReference>
<evidence type="ECO:0000256" key="7">
    <source>
        <dbReference type="ARBA" id="ARBA00022824"/>
    </source>
</evidence>
<organism evidence="11">
    <name type="scientific">Entamoeba histolytica</name>
    <dbReference type="NCBI Taxonomy" id="5759"/>
    <lineage>
        <taxon>Eukaryota</taxon>
        <taxon>Amoebozoa</taxon>
        <taxon>Evosea</taxon>
        <taxon>Archamoebae</taxon>
        <taxon>Mastigamoebida</taxon>
        <taxon>Entamoebidae</taxon>
        <taxon>Entamoeba</taxon>
    </lineage>
</organism>
<comment type="function">
    <text evidence="1 10">Subunit of the oligosaccharyl transferase (OST) complex that catalyzes the initial transfer of a defined glycan (Glc(3)Man(9)GlcNAc(2) in eukaryotes) from the lipid carrier dolichol-pyrophosphate to an asparagine residue within an Asn-X-Ser/Thr consensus motif in nascent polypeptide chains, the first step in protein N-glycosylation. N-glycosylation occurs cotranslationally and the complex associates with the Sec61 complex at the channel-forming translocon complex that mediates protein translocation across the endoplasmic reticulum (ER). All subunits are required for a maximal enzyme activity.</text>
</comment>
<evidence type="ECO:0000256" key="2">
    <source>
        <dbReference type="ARBA" id="ARBA00004115"/>
    </source>
</evidence>